<dbReference type="AlphaFoldDB" id="A0A4R1LZ60"/>
<evidence type="ECO:0000259" key="1">
    <source>
        <dbReference type="Pfam" id="PF13320"/>
    </source>
</evidence>
<gene>
    <name evidence="2" type="ORF">C8N28_0171</name>
</gene>
<reference evidence="2 3" key="1">
    <citation type="submission" date="2019-03" db="EMBL/GenBank/DDBJ databases">
        <title>Genomic Encyclopedia of Archaeal and Bacterial Type Strains, Phase II (KMG-II): from individual species to whole genera.</title>
        <authorList>
            <person name="Goeker M."/>
        </authorList>
    </citation>
    <scope>NUCLEOTIDE SEQUENCE [LARGE SCALE GENOMIC DNA]</scope>
    <source>
        <strain evidence="2 3">DSM 22554</strain>
    </source>
</reference>
<dbReference type="RefSeq" id="WP_132220599.1">
    <property type="nucleotide sequence ID" value="NZ_SMGO01000001.1"/>
</dbReference>
<evidence type="ECO:0000313" key="2">
    <source>
        <dbReference type="EMBL" id="TCK84876.1"/>
    </source>
</evidence>
<organism evidence="2 3">
    <name type="scientific">Albibacterium bauzanense</name>
    <dbReference type="NCBI Taxonomy" id="653929"/>
    <lineage>
        <taxon>Bacteria</taxon>
        <taxon>Pseudomonadati</taxon>
        <taxon>Bacteroidota</taxon>
        <taxon>Sphingobacteriia</taxon>
        <taxon>Sphingobacteriales</taxon>
        <taxon>Sphingobacteriaceae</taxon>
        <taxon>Albibacterium</taxon>
    </lineage>
</organism>
<keyword evidence="3" id="KW-1185">Reference proteome</keyword>
<accession>A0A4R1LZ60</accession>
<comment type="caution">
    <text evidence="2">The sequence shown here is derived from an EMBL/GenBank/DDBJ whole genome shotgun (WGS) entry which is preliminary data.</text>
</comment>
<dbReference type="OrthoDB" id="624715at2"/>
<dbReference type="Proteomes" id="UP000294616">
    <property type="component" value="Unassembled WGS sequence"/>
</dbReference>
<dbReference type="Pfam" id="PF13320">
    <property type="entry name" value="GH123_cat"/>
    <property type="match status" value="1"/>
</dbReference>
<proteinExistence type="predicted"/>
<evidence type="ECO:0000313" key="3">
    <source>
        <dbReference type="Proteomes" id="UP000294616"/>
    </source>
</evidence>
<name>A0A4R1LZ60_9SPHI</name>
<dbReference type="PROSITE" id="PS51257">
    <property type="entry name" value="PROKAR_LIPOPROTEIN"/>
    <property type="match status" value="1"/>
</dbReference>
<dbReference type="Gene3D" id="2.60.120.260">
    <property type="entry name" value="Galactose-binding domain-like"/>
    <property type="match status" value="1"/>
</dbReference>
<dbReference type="InterPro" id="IPR025150">
    <property type="entry name" value="GH123_cat"/>
</dbReference>
<protein>
    <recommendedName>
        <fullName evidence="1">Glycoside hydrolase 123 catalytic domain-containing protein</fullName>
    </recommendedName>
</protein>
<sequence>MHSKEFRIFYIVFFLVTIGLYSCFAQTANKLKIKHTVVAPVPNYSKSGQSRDPLILIDGKLASHKILWLDNNTLGWENYGQITIDLELQETSSVSKIAIHTAKNEAAGVYLPLNINIFTSIDGNNYSYAGDISGYDESAVNTYKAVELQNDKINSNAKFIKLVINPQGRMFFTDEITITGKSKSLSLFQSSNILSKGQLQNIISKNKSAEINRRALIDKLYSMTGNANNKNEIRLQLLNEKDLANQQIYQKYQSLISGLSVSKNTVEGLSFEVLSSPWGNGKSEGKSKLILTPTNVTHYVAVRVKNNQNKEVSSSFVLKGINNIETSVYETQEINTRSSKNVSDVLLPITVNSKLDFNPGETKVLILALKSSQERKSAINLSLTGSNDQALVIDYQSINLGIDKNYKNTLNFNVNVWPYYTYPFFKGREQQIKQDLADHYSNIFVIPAKVLEPNNITTNHNSLINYLKNYQAGDKVMLFINHKGYVKSPGNYMQASWQKKFLTWYDTIYKILKDHNISDQDIYLYPFDEIRENELPLFKSFATWVKSVRPQSQIYLTIYYEKFLPQVQPLADVYQLLVKSNDLGLIKPNKGHEFWIYDIMDDSKNVDPYSRYRLLAWKAFQYNARGIGFWAYGDQFGSSVWDDFDGGQGDYNVVYDKGNSIIPSKRWEAFKQGVEDYFILNKYQQKFGEAAAKKLALQVLSVPTNQEKAEDIRRIMTQQLSK</sequence>
<dbReference type="EMBL" id="SMGO01000001">
    <property type="protein sequence ID" value="TCK84876.1"/>
    <property type="molecule type" value="Genomic_DNA"/>
</dbReference>
<feature type="domain" description="Glycoside hydrolase 123 catalytic" evidence="1">
    <location>
        <begin position="493"/>
        <end position="681"/>
    </location>
</feature>